<organism evidence="1 2">
    <name type="scientific">Hibiscus sabdariffa</name>
    <name type="common">roselle</name>
    <dbReference type="NCBI Taxonomy" id="183260"/>
    <lineage>
        <taxon>Eukaryota</taxon>
        <taxon>Viridiplantae</taxon>
        <taxon>Streptophyta</taxon>
        <taxon>Embryophyta</taxon>
        <taxon>Tracheophyta</taxon>
        <taxon>Spermatophyta</taxon>
        <taxon>Magnoliopsida</taxon>
        <taxon>eudicotyledons</taxon>
        <taxon>Gunneridae</taxon>
        <taxon>Pentapetalae</taxon>
        <taxon>rosids</taxon>
        <taxon>malvids</taxon>
        <taxon>Malvales</taxon>
        <taxon>Malvaceae</taxon>
        <taxon>Malvoideae</taxon>
        <taxon>Hibiscus</taxon>
    </lineage>
</organism>
<evidence type="ECO:0000313" key="2">
    <source>
        <dbReference type="Proteomes" id="UP001472677"/>
    </source>
</evidence>
<evidence type="ECO:0000313" key="1">
    <source>
        <dbReference type="EMBL" id="KAK8537847.1"/>
    </source>
</evidence>
<accession>A0ABR2DH23</accession>
<gene>
    <name evidence="1" type="ORF">V6N12_043993</name>
</gene>
<proteinExistence type="predicted"/>
<dbReference type="EMBL" id="JBBPBM010000028">
    <property type="protein sequence ID" value="KAK8537847.1"/>
    <property type="molecule type" value="Genomic_DNA"/>
</dbReference>
<sequence>MEDSPSHGRVGEGWAVIPSDFAQSTAVSMDQDNTSNNHGVAIGNGIPTKVSFKDMVMRDMAMETWACSIEDLDVDVIDDDVVIKEGLIL</sequence>
<dbReference type="Proteomes" id="UP001472677">
    <property type="component" value="Unassembled WGS sequence"/>
</dbReference>
<keyword evidence="2" id="KW-1185">Reference proteome</keyword>
<protein>
    <submittedName>
        <fullName evidence="1">Uncharacterized protein</fullName>
    </submittedName>
</protein>
<reference evidence="1 2" key="1">
    <citation type="journal article" date="2024" name="G3 (Bethesda)">
        <title>Genome assembly of Hibiscus sabdariffa L. provides insights into metabolisms of medicinal natural products.</title>
        <authorList>
            <person name="Kim T."/>
        </authorList>
    </citation>
    <scope>NUCLEOTIDE SEQUENCE [LARGE SCALE GENOMIC DNA]</scope>
    <source>
        <strain evidence="1">TK-2024</strain>
        <tissue evidence="1">Old leaves</tissue>
    </source>
</reference>
<comment type="caution">
    <text evidence="1">The sequence shown here is derived from an EMBL/GenBank/DDBJ whole genome shotgun (WGS) entry which is preliminary data.</text>
</comment>
<name>A0ABR2DH23_9ROSI</name>